<accession>A0A1M4N3M9</accession>
<evidence type="ECO:0008006" key="3">
    <source>
        <dbReference type="Google" id="ProtNLM"/>
    </source>
</evidence>
<keyword evidence="2" id="KW-1185">Reference proteome</keyword>
<sequence>MSGTTYPDSKPLPASARVGIGQVNLTDLADRYGSDKGSTKHRYSELYQMLFLPLRDKSLRFLEMGLQIGGPEMGESADRKTTDVPSIRMWLEYFPRAEIYGLDVSDFSWFEAPRFQFIRCDMDDRAKIAEAKDALPELDVILDDASHASHHQQNAFLELFPKLTSGGLYIIEDLRWQPRPYEKPGITKTAALFSEYAKTGVFTHSDPEISAEFAKHRQDISGVFMFQVRYDKKRRDQVAVIHKR</sequence>
<name>A0A1M4N3M9_9RHOB</name>
<reference evidence="2" key="1">
    <citation type="submission" date="2016-09" db="EMBL/GenBank/DDBJ databases">
        <authorList>
            <person name="Wibberg D."/>
        </authorList>
    </citation>
    <scope>NUCLEOTIDE SEQUENCE [LARGE SCALE GENOMIC DNA]</scope>
</reference>
<evidence type="ECO:0000313" key="1">
    <source>
        <dbReference type="EMBL" id="SCM68535.1"/>
    </source>
</evidence>
<dbReference type="Gene3D" id="3.40.50.150">
    <property type="entry name" value="Vaccinia Virus protein VP39"/>
    <property type="match status" value="1"/>
</dbReference>
<dbReference type="SUPFAM" id="SSF53335">
    <property type="entry name" value="S-adenosyl-L-methionine-dependent methyltransferases"/>
    <property type="match status" value="1"/>
</dbReference>
<dbReference type="EMBL" id="FMJB01000055">
    <property type="protein sequence ID" value="SCM68535.1"/>
    <property type="molecule type" value="Genomic_DNA"/>
</dbReference>
<dbReference type="InterPro" id="IPR029063">
    <property type="entry name" value="SAM-dependent_MTases_sf"/>
</dbReference>
<dbReference type="RefSeq" id="WP_245780409.1">
    <property type="nucleotide sequence ID" value="NZ_FMJB01000055.1"/>
</dbReference>
<evidence type="ECO:0000313" key="2">
    <source>
        <dbReference type="Proteomes" id="UP000184085"/>
    </source>
</evidence>
<dbReference type="Proteomes" id="UP000184085">
    <property type="component" value="Unassembled WGS sequence"/>
</dbReference>
<proteinExistence type="predicted"/>
<gene>
    <name evidence="1" type="ORF">KARMA_2758</name>
</gene>
<organism evidence="1 2">
    <name type="scientific">Donghicola eburneus</name>
    <dbReference type="NCBI Taxonomy" id="393278"/>
    <lineage>
        <taxon>Bacteria</taxon>
        <taxon>Pseudomonadati</taxon>
        <taxon>Pseudomonadota</taxon>
        <taxon>Alphaproteobacteria</taxon>
        <taxon>Rhodobacterales</taxon>
        <taxon>Roseobacteraceae</taxon>
        <taxon>Donghicola</taxon>
    </lineage>
</organism>
<dbReference type="AlphaFoldDB" id="A0A1M4N3M9"/>
<protein>
    <recommendedName>
        <fullName evidence="3">Class I SAM-dependent methyltransferase</fullName>
    </recommendedName>
</protein>